<dbReference type="RefSeq" id="WP_380686805.1">
    <property type="nucleotide sequence ID" value="NZ_JBHRSS010000003.1"/>
</dbReference>
<organism evidence="4 5">
    <name type="scientific">Salinisphaera aquimarina</name>
    <dbReference type="NCBI Taxonomy" id="2094031"/>
    <lineage>
        <taxon>Bacteria</taxon>
        <taxon>Pseudomonadati</taxon>
        <taxon>Pseudomonadota</taxon>
        <taxon>Gammaproteobacteria</taxon>
        <taxon>Salinisphaerales</taxon>
        <taxon>Salinisphaeraceae</taxon>
        <taxon>Salinisphaera</taxon>
    </lineage>
</organism>
<evidence type="ECO:0000313" key="4">
    <source>
        <dbReference type="EMBL" id="MFC3103103.1"/>
    </source>
</evidence>
<keyword evidence="5" id="KW-1185">Reference proteome</keyword>
<comment type="caution">
    <text evidence="4">The sequence shown here is derived from an EMBL/GenBank/DDBJ whole genome shotgun (WGS) entry which is preliminary data.</text>
</comment>
<feature type="region of interest" description="Disordered" evidence="2">
    <location>
        <begin position="1"/>
        <end position="60"/>
    </location>
</feature>
<dbReference type="PANTHER" id="PTHR34977">
    <property type="entry name" value="UPF0337 PROTEIN YJBJ"/>
    <property type="match status" value="1"/>
</dbReference>
<protein>
    <submittedName>
        <fullName evidence="4">CsbD family protein</fullName>
    </submittedName>
</protein>
<name>A0ABV7EK61_9GAMM</name>
<dbReference type="Proteomes" id="UP001595462">
    <property type="component" value="Unassembled WGS sequence"/>
</dbReference>
<accession>A0ABV7EK61</accession>
<dbReference type="InterPro" id="IPR036629">
    <property type="entry name" value="YjbJ_sf"/>
</dbReference>
<evidence type="ECO:0000256" key="2">
    <source>
        <dbReference type="SAM" id="MobiDB-lite"/>
    </source>
</evidence>
<dbReference type="InterPro" id="IPR008462">
    <property type="entry name" value="CsbD"/>
</dbReference>
<comment type="similarity">
    <text evidence="1">Belongs to the UPF0337 (CsbD) family.</text>
</comment>
<gene>
    <name evidence="4" type="ORF">ACFOSU_04285</name>
</gene>
<proteinExistence type="inferred from homology"/>
<sequence length="60" mass="6622">MVDKERIKGKAEEVKGSIKEQVGKVTGNHETEAEGRVEKNKGKTRDKVGKVKDTARDVAK</sequence>
<feature type="domain" description="CsbD-like" evidence="3">
    <location>
        <begin position="5"/>
        <end position="57"/>
    </location>
</feature>
<evidence type="ECO:0000313" key="5">
    <source>
        <dbReference type="Proteomes" id="UP001595462"/>
    </source>
</evidence>
<dbReference type="Gene3D" id="1.10.1470.10">
    <property type="entry name" value="YjbJ"/>
    <property type="match status" value="1"/>
</dbReference>
<dbReference type="EMBL" id="JBHRSS010000003">
    <property type="protein sequence ID" value="MFC3103103.1"/>
    <property type="molecule type" value="Genomic_DNA"/>
</dbReference>
<evidence type="ECO:0000256" key="1">
    <source>
        <dbReference type="ARBA" id="ARBA00009129"/>
    </source>
</evidence>
<evidence type="ECO:0000259" key="3">
    <source>
        <dbReference type="Pfam" id="PF05532"/>
    </source>
</evidence>
<dbReference type="SUPFAM" id="SSF69047">
    <property type="entry name" value="Hypothetical protein YjbJ"/>
    <property type="match status" value="1"/>
</dbReference>
<dbReference type="Pfam" id="PF05532">
    <property type="entry name" value="CsbD"/>
    <property type="match status" value="1"/>
</dbReference>
<dbReference type="PANTHER" id="PTHR34977:SF1">
    <property type="entry name" value="UPF0337 PROTEIN YJBJ"/>
    <property type="match status" value="1"/>
</dbReference>
<dbReference type="InterPro" id="IPR050423">
    <property type="entry name" value="UPF0337_stress_rsp"/>
</dbReference>
<reference evidence="5" key="1">
    <citation type="journal article" date="2019" name="Int. J. Syst. Evol. Microbiol.">
        <title>The Global Catalogue of Microorganisms (GCM) 10K type strain sequencing project: providing services to taxonomists for standard genome sequencing and annotation.</title>
        <authorList>
            <consortium name="The Broad Institute Genomics Platform"/>
            <consortium name="The Broad Institute Genome Sequencing Center for Infectious Disease"/>
            <person name="Wu L."/>
            <person name="Ma J."/>
        </authorList>
    </citation>
    <scope>NUCLEOTIDE SEQUENCE [LARGE SCALE GENOMIC DNA]</scope>
    <source>
        <strain evidence="5">KCTC 52640</strain>
    </source>
</reference>